<keyword evidence="2" id="KW-1185">Reference proteome</keyword>
<protein>
    <submittedName>
        <fullName evidence="1">Uncharacterized protein</fullName>
    </submittedName>
</protein>
<gene>
    <name evidence="1" type="ORF">LOD99_8800</name>
</gene>
<comment type="caution">
    <text evidence="1">The sequence shown here is derived from an EMBL/GenBank/DDBJ whole genome shotgun (WGS) entry which is preliminary data.</text>
</comment>
<proteinExistence type="predicted"/>
<dbReference type="Proteomes" id="UP001165289">
    <property type="component" value="Unassembled WGS sequence"/>
</dbReference>
<dbReference type="AlphaFoldDB" id="A0AAV7JFF0"/>
<evidence type="ECO:0000313" key="2">
    <source>
        <dbReference type="Proteomes" id="UP001165289"/>
    </source>
</evidence>
<organism evidence="1 2">
    <name type="scientific">Oopsacas minuta</name>
    <dbReference type="NCBI Taxonomy" id="111878"/>
    <lineage>
        <taxon>Eukaryota</taxon>
        <taxon>Metazoa</taxon>
        <taxon>Porifera</taxon>
        <taxon>Hexactinellida</taxon>
        <taxon>Hexasterophora</taxon>
        <taxon>Lyssacinosida</taxon>
        <taxon>Leucopsacidae</taxon>
        <taxon>Oopsacas</taxon>
    </lineage>
</organism>
<dbReference type="EMBL" id="JAKMXF010000342">
    <property type="protein sequence ID" value="KAI6647534.1"/>
    <property type="molecule type" value="Genomic_DNA"/>
</dbReference>
<evidence type="ECO:0000313" key="1">
    <source>
        <dbReference type="EMBL" id="KAI6647534.1"/>
    </source>
</evidence>
<name>A0AAV7JFF0_9METZ</name>
<reference evidence="1 2" key="1">
    <citation type="journal article" date="2023" name="BMC Biol.">
        <title>The compact genome of the sponge Oopsacas minuta (Hexactinellida) is lacking key metazoan core genes.</title>
        <authorList>
            <person name="Santini S."/>
            <person name="Schenkelaars Q."/>
            <person name="Jourda C."/>
            <person name="Duchesne M."/>
            <person name="Belahbib H."/>
            <person name="Rocher C."/>
            <person name="Selva M."/>
            <person name="Riesgo A."/>
            <person name="Vervoort M."/>
            <person name="Leys S.P."/>
            <person name="Kodjabachian L."/>
            <person name="Le Bivic A."/>
            <person name="Borchiellini C."/>
            <person name="Claverie J.M."/>
            <person name="Renard E."/>
        </authorList>
    </citation>
    <scope>NUCLEOTIDE SEQUENCE [LARGE SCALE GENOMIC DNA]</scope>
    <source>
        <strain evidence="1">SPO-2</strain>
    </source>
</reference>
<sequence>MISVSVSVKLPKLESLKRTIRRQRLLTSNVHPQPTSLEDLEIPEEYKLTNIRDLFLLFDSGPELQRILIFETIRILECLRSLSFGWLMVHLKQHPHSSPRVMLSKPICLTPTRQKRFIRECGARCSFSVRMFTPFI</sequence>
<accession>A0AAV7JFF0</accession>